<evidence type="ECO:0000313" key="4">
    <source>
        <dbReference type="Proteomes" id="UP000226192"/>
    </source>
</evidence>
<dbReference type="InterPro" id="IPR025951">
    <property type="entry name" value="GXWXG_dom"/>
</dbReference>
<feature type="domain" description="GXWXG" evidence="1">
    <location>
        <begin position="25"/>
        <end position="86"/>
    </location>
</feature>
<gene>
    <name evidence="3" type="ORF">CDD81_7587</name>
</gene>
<comment type="caution">
    <text evidence="3">The sequence shown here is derived from an EMBL/GenBank/DDBJ whole genome shotgun (WGS) entry which is preliminary data.</text>
</comment>
<evidence type="ECO:0000313" key="3">
    <source>
        <dbReference type="EMBL" id="PHH62094.1"/>
    </source>
</evidence>
<evidence type="ECO:0008006" key="5">
    <source>
        <dbReference type="Google" id="ProtNLM"/>
    </source>
</evidence>
<reference evidence="3 4" key="1">
    <citation type="submission" date="2017-06" db="EMBL/GenBank/DDBJ databases">
        <title>Ant-infecting Ophiocordyceps genomes reveal a high diversity of potential behavioral manipulation genes and a possible major role for enterotoxins.</title>
        <authorList>
            <person name="De Bekker C."/>
            <person name="Evans H.C."/>
            <person name="Brachmann A."/>
            <person name="Hughes D.P."/>
        </authorList>
    </citation>
    <scope>NUCLEOTIDE SEQUENCE [LARGE SCALE GENOMIC DNA]</scope>
    <source>
        <strain evidence="3 4">Map64</strain>
    </source>
</reference>
<evidence type="ECO:0000259" key="2">
    <source>
        <dbReference type="Pfam" id="PF14232"/>
    </source>
</evidence>
<sequence length="154" mass="17505">MSSPEQTWISFTKQSGTIPPKEAAAVFSALKPIKPEFLTRGHGEWKGGDVNTGHPIGKKLHEMKWAGKTFRSTEDVDPIVAYDQDGQRKANLDWGQARLREIKCEDMATAAMIYDKFPIIDLFRYVSEDMVAGIMDSKEFNKDGTFYFYLTRLC</sequence>
<feature type="domain" description="DUF4334" evidence="2">
    <location>
        <begin position="95"/>
        <end position="152"/>
    </location>
</feature>
<dbReference type="Pfam" id="PF14231">
    <property type="entry name" value="GXWXG"/>
    <property type="match status" value="1"/>
</dbReference>
<name>A0A2C5Y556_9HYPO</name>
<dbReference type="STRING" id="1399860.A0A2C5Y556"/>
<organism evidence="3 4">
    <name type="scientific">Ophiocordyceps australis</name>
    <dbReference type="NCBI Taxonomy" id="1399860"/>
    <lineage>
        <taxon>Eukaryota</taxon>
        <taxon>Fungi</taxon>
        <taxon>Dikarya</taxon>
        <taxon>Ascomycota</taxon>
        <taxon>Pezizomycotina</taxon>
        <taxon>Sordariomycetes</taxon>
        <taxon>Hypocreomycetidae</taxon>
        <taxon>Hypocreales</taxon>
        <taxon>Ophiocordycipitaceae</taxon>
        <taxon>Ophiocordyceps</taxon>
    </lineage>
</organism>
<accession>A0A2C5Y556</accession>
<keyword evidence="4" id="KW-1185">Reference proteome</keyword>
<proteinExistence type="predicted"/>
<protein>
    <recommendedName>
        <fullName evidence="5">GXWXG domain-containing protein</fullName>
    </recommendedName>
</protein>
<dbReference type="OrthoDB" id="2213372at2759"/>
<evidence type="ECO:0000259" key="1">
    <source>
        <dbReference type="Pfam" id="PF14231"/>
    </source>
</evidence>
<dbReference type="InterPro" id="IPR025568">
    <property type="entry name" value="DUF4334"/>
</dbReference>
<dbReference type="AlphaFoldDB" id="A0A2C5Y556"/>
<dbReference type="Pfam" id="PF14232">
    <property type="entry name" value="DUF4334"/>
    <property type="match status" value="1"/>
</dbReference>
<dbReference type="Proteomes" id="UP000226192">
    <property type="component" value="Unassembled WGS sequence"/>
</dbReference>
<dbReference type="EMBL" id="NJET01000082">
    <property type="protein sequence ID" value="PHH62094.1"/>
    <property type="molecule type" value="Genomic_DNA"/>
</dbReference>
<dbReference type="Gene3D" id="2.40.128.580">
    <property type="entry name" value="GXWXG domain"/>
    <property type="match status" value="1"/>
</dbReference>